<keyword evidence="1 5" id="KW-0813">Transport</keyword>
<dbReference type="InterPro" id="IPR002491">
    <property type="entry name" value="ABC_transptr_periplasmic_BD"/>
</dbReference>
<evidence type="ECO:0000256" key="3">
    <source>
        <dbReference type="ARBA" id="ARBA00022764"/>
    </source>
</evidence>
<dbReference type="InterPro" id="IPR054828">
    <property type="entry name" value="Vit_B12_bind_prot"/>
</dbReference>
<dbReference type="NCBIfam" id="NF002894">
    <property type="entry name" value="PRK03379.1"/>
    <property type="match status" value="1"/>
</dbReference>
<keyword evidence="4 5" id="KW-1015">Disulfide bond</keyword>
<dbReference type="HAMAP" id="MF_01000">
    <property type="entry name" value="BtuF"/>
    <property type="match status" value="1"/>
</dbReference>
<dbReference type="GO" id="GO:0071281">
    <property type="term" value="P:cellular response to iron ion"/>
    <property type="evidence" value="ECO:0007669"/>
    <property type="project" value="TreeGrafter"/>
</dbReference>
<dbReference type="GO" id="GO:0042597">
    <property type="term" value="C:periplasmic space"/>
    <property type="evidence" value="ECO:0007669"/>
    <property type="project" value="UniProtKB-SubCell"/>
</dbReference>
<dbReference type="EMBL" id="LGAA01000011">
    <property type="protein sequence ID" value="KPD03322.1"/>
    <property type="molecule type" value="Genomic_DNA"/>
</dbReference>
<keyword evidence="2 5" id="KW-0732">Signal</keyword>
<feature type="binding site" evidence="5">
    <location>
        <position position="63"/>
    </location>
    <ligand>
        <name>cyanocob(III)alamin</name>
        <dbReference type="ChEBI" id="CHEBI:17439"/>
    </ligand>
</feature>
<dbReference type="CDD" id="cd01144">
    <property type="entry name" value="BtuF"/>
    <property type="match status" value="1"/>
</dbReference>
<gene>
    <name evidence="5" type="primary">btuF</name>
    <name evidence="7" type="ORF">M992_1199</name>
</gene>
<dbReference type="GO" id="GO:0015889">
    <property type="term" value="P:cobalamin transport"/>
    <property type="evidence" value="ECO:0007669"/>
    <property type="project" value="UniProtKB-UniRule"/>
</dbReference>
<evidence type="ECO:0000256" key="5">
    <source>
        <dbReference type="HAMAP-Rule" id="MF_01000"/>
    </source>
</evidence>
<dbReference type="PANTHER" id="PTHR30535">
    <property type="entry name" value="VITAMIN B12-BINDING PROTEIN"/>
    <property type="match status" value="1"/>
</dbReference>
<protein>
    <recommendedName>
        <fullName evidence="5">Vitamin B12-binding protein</fullName>
    </recommendedName>
</protein>
<evidence type="ECO:0000259" key="6">
    <source>
        <dbReference type="PROSITE" id="PS50983"/>
    </source>
</evidence>
<comment type="caution">
    <text evidence="7">The sequence shown here is derived from an EMBL/GenBank/DDBJ whole genome shotgun (WGS) entry which is preliminary data.</text>
</comment>
<dbReference type="SUPFAM" id="SSF53807">
    <property type="entry name" value="Helical backbone' metal receptor"/>
    <property type="match status" value="1"/>
</dbReference>
<dbReference type="Gene3D" id="3.40.50.1980">
    <property type="entry name" value="Nitrogenase molybdenum iron protein domain"/>
    <property type="match status" value="2"/>
</dbReference>
<dbReference type="InterPro" id="IPR050902">
    <property type="entry name" value="ABC_Transporter_SBP"/>
</dbReference>
<dbReference type="NCBIfam" id="NF038402">
    <property type="entry name" value="TroA_like"/>
    <property type="match status" value="1"/>
</dbReference>
<accession>A0A0N0IAT5</accession>
<dbReference type="AlphaFoldDB" id="A0A0N0IAT5"/>
<name>A0A0N0IAT5_9GAMM</name>
<dbReference type="Proteomes" id="UP000053226">
    <property type="component" value="Unassembled WGS sequence"/>
</dbReference>
<dbReference type="PANTHER" id="PTHR30535:SF34">
    <property type="entry name" value="MOLYBDATE-BINDING PROTEIN MOLA"/>
    <property type="match status" value="1"/>
</dbReference>
<reference evidence="7 8" key="1">
    <citation type="submission" date="2015-07" db="EMBL/GenBank/DDBJ databases">
        <title>ATOL: Assembling a taxonomically balanced genome-scale reconstruction of the evolutionary history of the Enterobacteriaceae.</title>
        <authorList>
            <person name="Plunkett G.III."/>
            <person name="Neeno-Eckwall E.C."/>
            <person name="Glasner J.D."/>
            <person name="Perna N.T."/>
        </authorList>
    </citation>
    <scope>NUCLEOTIDE SEQUENCE [LARGE SCALE GENOMIC DNA]</scope>
    <source>
        <strain evidence="7 8">ATCC 35017</strain>
    </source>
</reference>
<evidence type="ECO:0000256" key="1">
    <source>
        <dbReference type="ARBA" id="ARBA00022448"/>
    </source>
</evidence>
<feature type="site" description="Important for BtuC binding" evidence="5">
    <location>
        <position position="216"/>
    </location>
</feature>
<sequence length="281" mass="31327">MHKIHVRIPPIAAVIFTLLFTSIFSITVSYAEVKQRIISLSPANTELAYAAGMGDSLIAVSAYSDYPPEAKKLEQVADWQGINLERIIALKPDLILAWRGGNPQRPLDQIAALGIPVIYFDPNSINEIIAAINTLAEYSPHPDIAKKSTQLLQQQLDDLHQKYQNNTLNKPVFIQLGTQPLFTAGGKTLQNEIVALCGGQNIFANSQIPWPQVSREQVLVRQPEYIIIAGSEDQKSIIERFWQPQMKAKIISLNQDWFHRAGPRSLLAAQQLCAQINSINQ</sequence>
<comment type="caution">
    <text evidence="5">Lacks conserved residue(s) required for the propagation of feature annotation.</text>
</comment>
<evidence type="ECO:0000256" key="4">
    <source>
        <dbReference type="ARBA" id="ARBA00023157"/>
    </source>
</evidence>
<dbReference type="InterPro" id="IPR023544">
    <property type="entry name" value="ABC_transptr_vit_B12-bd"/>
</dbReference>
<organism evidence="7 8">
    <name type="scientific">Moellerella wisconsensis ATCC 35017</name>
    <dbReference type="NCBI Taxonomy" id="1354267"/>
    <lineage>
        <taxon>Bacteria</taxon>
        <taxon>Pseudomonadati</taxon>
        <taxon>Pseudomonadota</taxon>
        <taxon>Gammaproteobacteria</taxon>
        <taxon>Enterobacterales</taxon>
        <taxon>Morganellaceae</taxon>
        <taxon>Moellerella</taxon>
    </lineage>
</organism>
<evidence type="ECO:0000313" key="8">
    <source>
        <dbReference type="Proteomes" id="UP000053226"/>
    </source>
</evidence>
<feature type="disulfide bond" evidence="5">
    <location>
        <begin position="197"/>
        <end position="273"/>
    </location>
</feature>
<comment type="subunit">
    <text evidence="5">The complex is composed of two ATP-binding proteins (BtuD), two transmembrane proteins (BtuC) and a solute-binding protein (BtuF).</text>
</comment>
<keyword evidence="3 5" id="KW-0574">Periplasm</keyword>
<comment type="subcellular location">
    <subcellularLocation>
        <location evidence="5">Periplasm</location>
    </subcellularLocation>
</comment>
<evidence type="ECO:0000256" key="2">
    <source>
        <dbReference type="ARBA" id="ARBA00022729"/>
    </source>
</evidence>
<feature type="site" description="Important for BtuC binding" evidence="5">
    <location>
        <position position="85"/>
    </location>
</feature>
<evidence type="ECO:0000313" key="7">
    <source>
        <dbReference type="EMBL" id="KPD03322.1"/>
    </source>
</evidence>
<feature type="domain" description="Fe/B12 periplasmic-binding" evidence="6">
    <location>
        <begin position="36"/>
        <end position="281"/>
    </location>
</feature>
<keyword evidence="8" id="KW-1185">Reference proteome</keyword>
<proteinExistence type="inferred from homology"/>
<dbReference type="OrthoDB" id="6495095at2"/>
<dbReference type="Pfam" id="PF01497">
    <property type="entry name" value="Peripla_BP_2"/>
    <property type="match status" value="1"/>
</dbReference>
<dbReference type="PROSITE" id="PS50983">
    <property type="entry name" value="FE_B12_PBP"/>
    <property type="match status" value="1"/>
</dbReference>
<dbReference type="GO" id="GO:0031419">
    <property type="term" value="F:cobalamin binding"/>
    <property type="evidence" value="ECO:0007669"/>
    <property type="project" value="InterPro"/>
</dbReference>
<dbReference type="RefSeq" id="WP_082335395.1">
    <property type="nucleotide sequence ID" value="NZ_CAWMUS010000011.1"/>
</dbReference>
<comment type="function">
    <text evidence="5">Part of the ABC transporter complex BtuCDF involved in vitamin B12 import. Binds vitamin B12 and delivers it to the periplasmic surface of BtuC.</text>
</comment>
<comment type="similarity">
    <text evidence="5">Belongs to the BtuF family.</text>
</comment>